<sequence>MFASHRLATLALAAAVLAPAVLAPASANAMDDLVAAISSGPTQLGLCGDGDAPLKPAACKEDGLDTLAAQIDKVFAATVAKAPVNAKPLLKRDQVWFGEIVVNAAESMPQSDNADDRQAFVASLRQRVGTLEAIAAGLGRSGIAGRWVNAFGSVVVTPVQDGAYRIAIETRAVYGTDDERHRECQASTLVRAEPRGWLSGTILKEHAPTTGEATATADDTNPLTLKIRRQGQTLRVVVDGKDSTYATLPGCRFVGQLTASYFAAGAADSAVATADKADAGFVAPTFDCARPATASDEEICADPDLADNDQRLNRAWKALLPRLDPTTRRALIEDQRGYVGAQSNQYPISLHPAQNKQSYFMHFTAAARYELNGLQRERIALLEGFDENRHGFAGVWLAHDAILKVTAEADGSLTAEGWKWNQGDWKGGCDYAIEGKVVGVVFRSNDKGENPDTLERDHATLVVNRQDDVFAKKRFRSDGTLDPNAVEPKCKRISSSTARLFPARPSPDLDNAIR</sequence>
<accession>A0A1M6PS10</accession>
<organism evidence="3 4">
    <name type="scientific">Bradyrhizobium lablabi</name>
    <dbReference type="NCBI Taxonomy" id="722472"/>
    <lineage>
        <taxon>Bacteria</taxon>
        <taxon>Pseudomonadati</taxon>
        <taxon>Pseudomonadota</taxon>
        <taxon>Alphaproteobacteria</taxon>
        <taxon>Hyphomicrobiales</taxon>
        <taxon>Nitrobacteraceae</taxon>
        <taxon>Bradyrhizobium</taxon>
    </lineage>
</organism>
<dbReference type="Pfam" id="PF07007">
    <property type="entry name" value="LprI"/>
    <property type="match status" value="1"/>
</dbReference>
<name>A0A1M6PS10_9BRAD</name>
<dbReference type="Gene3D" id="1.20.1270.180">
    <property type="match status" value="1"/>
</dbReference>
<dbReference type="EMBL" id="LT670844">
    <property type="protein sequence ID" value="SHK10715.1"/>
    <property type="molecule type" value="Genomic_DNA"/>
</dbReference>
<dbReference type="Proteomes" id="UP000189935">
    <property type="component" value="Chromosome I"/>
</dbReference>
<dbReference type="InterPro" id="IPR009739">
    <property type="entry name" value="LprI-like_N"/>
</dbReference>
<evidence type="ECO:0000313" key="3">
    <source>
        <dbReference type="EMBL" id="SHK10715.1"/>
    </source>
</evidence>
<reference evidence="3 4" key="1">
    <citation type="submission" date="2016-11" db="EMBL/GenBank/DDBJ databases">
        <authorList>
            <person name="Jaros S."/>
            <person name="Januszkiewicz K."/>
            <person name="Wedrychowicz H."/>
        </authorList>
    </citation>
    <scope>NUCLEOTIDE SEQUENCE [LARGE SCALE GENOMIC DNA]</scope>
    <source>
        <strain evidence="3 4">GAS499</strain>
    </source>
</reference>
<evidence type="ECO:0000256" key="1">
    <source>
        <dbReference type="SAM" id="SignalP"/>
    </source>
</evidence>
<feature type="signal peptide" evidence="1">
    <location>
        <begin position="1"/>
        <end position="29"/>
    </location>
</feature>
<dbReference type="RefSeq" id="WP_172842034.1">
    <property type="nucleotide sequence ID" value="NZ_LT670844.1"/>
</dbReference>
<feature type="chain" id="PRO_5012725919" description="Lysozyme inhibitor LprI-like N-terminal domain-containing protein" evidence="1">
    <location>
        <begin position="30"/>
        <end position="514"/>
    </location>
</feature>
<proteinExistence type="predicted"/>
<keyword evidence="1" id="KW-0732">Signal</keyword>
<evidence type="ECO:0000259" key="2">
    <source>
        <dbReference type="Pfam" id="PF07007"/>
    </source>
</evidence>
<gene>
    <name evidence="3" type="ORF">SAMN05444159_2428</name>
</gene>
<dbReference type="AlphaFoldDB" id="A0A1M6PS10"/>
<feature type="domain" description="Lysozyme inhibitor LprI-like N-terminal" evidence="2">
    <location>
        <begin position="288"/>
        <end position="355"/>
    </location>
</feature>
<protein>
    <recommendedName>
        <fullName evidence="2">Lysozyme inhibitor LprI-like N-terminal domain-containing protein</fullName>
    </recommendedName>
</protein>
<evidence type="ECO:0000313" key="4">
    <source>
        <dbReference type="Proteomes" id="UP000189935"/>
    </source>
</evidence>